<evidence type="ECO:0000313" key="2">
    <source>
        <dbReference type="Proteomes" id="UP000295444"/>
    </source>
</evidence>
<sequence>MVALMTPGVCLRCAKAMAATNDLSARAGERHKGRGLCGPCYSAARRAGTLLDYERTYRPADEVLDDLAVLRIRTPGITYRQAAEQLGMTRDALVQVVVRDRRRRETQQEQSTKERAA</sequence>
<reference evidence="1 2" key="1">
    <citation type="submission" date="2019-03" db="EMBL/GenBank/DDBJ databases">
        <title>Genomic Encyclopedia of Type Strains, Phase IV (KMG-IV): sequencing the most valuable type-strain genomes for metagenomic binning, comparative biology and taxonomic classification.</title>
        <authorList>
            <person name="Goeker M."/>
        </authorList>
    </citation>
    <scope>NUCLEOTIDE SEQUENCE [LARGE SCALE GENOMIC DNA]</scope>
    <source>
        <strain evidence="1 2">DSM 45361</strain>
    </source>
</reference>
<keyword evidence="2" id="KW-1185">Reference proteome</keyword>
<dbReference type="AlphaFoldDB" id="A0A4R6SCK1"/>
<name>A0A4R6SCK1_LABRH</name>
<proteinExistence type="predicted"/>
<dbReference type="Proteomes" id="UP000295444">
    <property type="component" value="Unassembled WGS sequence"/>
</dbReference>
<comment type="caution">
    <text evidence="1">The sequence shown here is derived from an EMBL/GenBank/DDBJ whole genome shotgun (WGS) entry which is preliminary data.</text>
</comment>
<evidence type="ECO:0000313" key="1">
    <source>
        <dbReference type="EMBL" id="TDP97672.1"/>
    </source>
</evidence>
<protein>
    <submittedName>
        <fullName evidence="1">Uncharacterized protein</fullName>
    </submittedName>
</protein>
<accession>A0A4R6SCK1</accession>
<organism evidence="1 2">
    <name type="scientific">Labedaea rhizosphaerae</name>
    <dbReference type="NCBI Taxonomy" id="598644"/>
    <lineage>
        <taxon>Bacteria</taxon>
        <taxon>Bacillati</taxon>
        <taxon>Actinomycetota</taxon>
        <taxon>Actinomycetes</taxon>
        <taxon>Pseudonocardiales</taxon>
        <taxon>Pseudonocardiaceae</taxon>
        <taxon>Labedaea</taxon>
    </lineage>
</organism>
<gene>
    <name evidence="1" type="ORF">EV186_103636</name>
</gene>
<dbReference type="EMBL" id="SNXZ01000003">
    <property type="protein sequence ID" value="TDP97672.1"/>
    <property type="molecule type" value="Genomic_DNA"/>
</dbReference>